<dbReference type="AlphaFoldDB" id="A0A2P2Q6E9"/>
<name>A0A2P2Q6E9_RHIMU</name>
<dbReference type="EMBL" id="GGEC01081975">
    <property type="protein sequence ID" value="MBX62459.1"/>
    <property type="molecule type" value="Transcribed_RNA"/>
</dbReference>
<evidence type="ECO:0000313" key="1">
    <source>
        <dbReference type="EMBL" id="MBX62459.1"/>
    </source>
</evidence>
<protein>
    <submittedName>
        <fullName evidence="1">Uncharacterized protein</fullName>
    </submittedName>
</protein>
<accession>A0A2P2Q6E9</accession>
<sequence length="29" mass="3359">MYSVLKLSTIFAINCILLQLCSYRYCNKG</sequence>
<organism evidence="1">
    <name type="scientific">Rhizophora mucronata</name>
    <name type="common">Asiatic mangrove</name>
    <dbReference type="NCBI Taxonomy" id="61149"/>
    <lineage>
        <taxon>Eukaryota</taxon>
        <taxon>Viridiplantae</taxon>
        <taxon>Streptophyta</taxon>
        <taxon>Embryophyta</taxon>
        <taxon>Tracheophyta</taxon>
        <taxon>Spermatophyta</taxon>
        <taxon>Magnoliopsida</taxon>
        <taxon>eudicotyledons</taxon>
        <taxon>Gunneridae</taxon>
        <taxon>Pentapetalae</taxon>
        <taxon>rosids</taxon>
        <taxon>fabids</taxon>
        <taxon>Malpighiales</taxon>
        <taxon>Rhizophoraceae</taxon>
        <taxon>Rhizophora</taxon>
    </lineage>
</organism>
<reference evidence="1" key="1">
    <citation type="submission" date="2018-02" db="EMBL/GenBank/DDBJ databases">
        <title>Rhizophora mucronata_Transcriptome.</title>
        <authorList>
            <person name="Meera S.P."/>
            <person name="Sreeshan A."/>
            <person name="Augustine A."/>
        </authorList>
    </citation>
    <scope>NUCLEOTIDE SEQUENCE</scope>
    <source>
        <tissue evidence="1">Leaf</tissue>
    </source>
</reference>
<proteinExistence type="predicted"/>